<evidence type="ECO:0000313" key="3">
    <source>
        <dbReference type="Proteomes" id="UP001161094"/>
    </source>
</evidence>
<proteinExistence type="predicted"/>
<reference evidence="2" key="1">
    <citation type="submission" date="2022-09" db="EMBL/GenBank/DDBJ databases">
        <title>Intensive care unit water sources are persistently colonized with multi-drug resistant bacteria and are the site of extensive horizontal gene transfer of antibiotic resistance genes.</title>
        <authorList>
            <person name="Diorio-Toth L."/>
        </authorList>
    </citation>
    <scope>NUCLEOTIDE SEQUENCE</scope>
    <source>
        <strain evidence="2">GD03843</strain>
    </source>
</reference>
<organism evidence="2 3">
    <name type="scientific">Achromobacter spanius</name>
    <dbReference type="NCBI Taxonomy" id="217203"/>
    <lineage>
        <taxon>Bacteria</taxon>
        <taxon>Pseudomonadati</taxon>
        <taxon>Pseudomonadota</taxon>
        <taxon>Betaproteobacteria</taxon>
        <taxon>Burkholderiales</taxon>
        <taxon>Alcaligenaceae</taxon>
        <taxon>Achromobacter</taxon>
    </lineage>
</organism>
<feature type="region of interest" description="Disordered" evidence="1">
    <location>
        <begin position="1"/>
        <end position="25"/>
    </location>
</feature>
<dbReference type="EMBL" id="JAOCDZ010000004">
    <property type="protein sequence ID" value="MDH0735746.1"/>
    <property type="molecule type" value="Genomic_DNA"/>
</dbReference>
<dbReference type="AlphaFoldDB" id="A0AA42IZ43"/>
<evidence type="ECO:0000256" key="1">
    <source>
        <dbReference type="SAM" id="MobiDB-lite"/>
    </source>
</evidence>
<sequence length="58" mass="6543">MPKLKQGTIVPTQEEDEAINRGIAADPDTYELSMAEFKQMKIHSPKTDVTPKKTHIPH</sequence>
<protein>
    <submittedName>
        <fullName evidence="2">Uncharacterized protein</fullName>
    </submittedName>
</protein>
<accession>A0AA42IZ43</accession>
<name>A0AA42IZ43_9BURK</name>
<dbReference type="RefSeq" id="WP_279994641.1">
    <property type="nucleotide sequence ID" value="NZ_JAOCDZ010000004.1"/>
</dbReference>
<comment type="caution">
    <text evidence="2">The sequence shown here is derived from an EMBL/GenBank/DDBJ whole genome shotgun (WGS) entry which is preliminary data.</text>
</comment>
<dbReference type="Proteomes" id="UP001161094">
    <property type="component" value="Unassembled WGS sequence"/>
</dbReference>
<evidence type="ECO:0000313" key="2">
    <source>
        <dbReference type="EMBL" id="MDH0735746.1"/>
    </source>
</evidence>
<gene>
    <name evidence="2" type="ORF">N5D93_07990</name>
</gene>